<gene>
    <name evidence="4" type="ORF">H7R52_19100</name>
</gene>
<comment type="caution">
    <text evidence="4">The sequence shown here is derived from an EMBL/GenBank/DDBJ whole genome shotgun (WGS) entry which is preliminary data.</text>
</comment>
<dbReference type="InterPro" id="IPR025269">
    <property type="entry name" value="SAM-like_dom"/>
</dbReference>
<protein>
    <submittedName>
        <fullName evidence="4">Site-specific integrase</fullName>
    </submittedName>
</protein>
<dbReference type="Proteomes" id="UP000650485">
    <property type="component" value="Unassembled WGS sequence"/>
</dbReference>
<accession>A0A413FMI0</accession>
<dbReference type="Gene3D" id="1.10.443.10">
    <property type="entry name" value="Intergrase catalytic core"/>
    <property type="match status" value="1"/>
</dbReference>
<dbReference type="PANTHER" id="PTHR30349:SF64">
    <property type="entry name" value="PROPHAGE INTEGRASE INTD-RELATED"/>
    <property type="match status" value="1"/>
</dbReference>
<dbReference type="PANTHER" id="PTHR30349">
    <property type="entry name" value="PHAGE INTEGRASE-RELATED"/>
    <property type="match status" value="1"/>
</dbReference>
<dbReference type="GO" id="GO:0006310">
    <property type="term" value="P:DNA recombination"/>
    <property type="evidence" value="ECO:0007669"/>
    <property type="project" value="UniProtKB-KW"/>
</dbReference>
<evidence type="ECO:0000256" key="1">
    <source>
        <dbReference type="ARBA" id="ARBA00008857"/>
    </source>
</evidence>
<comment type="similarity">
    <text evidence="1">Belongs to the 'phage' integrase family.</text>
</comment>
<dbReference type="EMBL" id="JACSZT010000024">
    <property type="protein sequence ID" value="MBC6499849.1"/>
    <property type="molecule type" value="Genomic_DNA"/>
</dbReference>
<evidence type="ECO:0000313" key="4">
    <source>
        <dbReference type="EMBL" id="MBC6499849.1"/>
    </source>
</evidence>
<dbReference type="AlphaFoldDB" id="A0A413FMI0"/>
<evidence type="ECO:0000256" key="3">
    <source>
        <dbReference type="ARBA" id="ARBA00023172"/>
    </source>
</evidence>
<dbReference type="InterPro" id="IPR013762">
    <property type="entry name" value="Integrase-like_cat_sf"/>
</dbReference>
<dbReference type="RefSeq" id="WP_118704735.1">
    <property type="nucleotide sequence ID" value="NZ_CABJBN010000018.1"/>
</dbReference>
<dbReference type="SUPFAM" id="SSF56349">
    <property type="entry name" value="DNA breaking-rejoining enzymes"/>
    <property type="match status" value="1"/>
</dbReference>
<dbReference type="Pfam" id="PF13102">
    <property type="entry name" value="Phage_int_SAM_5"/>
    <property type="match status" value="1"/>
</dbReference>
<dbReference type="GO" id="GO:0003677">
    <property type="term" value="F:DNA binding"/>
    <property type="evidence" value="ECO:0007669"/>
    <property type="project" value="UniProtKB-KW"/>
</dbReference>
<dbReference type="Gene3D" id="1.10.150.130">
    <property type="match status" value="1"/>
</dbReference>
<dbReference type="PROSITE" id="PS51898">
    <property type="entry name" value="TYR_RECOMBINASE"/>
    <property type="match status" value="1"/>
</dbReference>
<dbReference type="InterPro" id="IPR010998">
    <property type="entry name" value="Integrase_recombinase_N"/>
</dbReference>
<dbReference type="InterPro" id="IPR002104">
    <property type="entry name" value="Integrase_catalytic"/>
</dbReference>
<dbReference type="InterPro" id="IPR011010">
    <property type="entry name" value="DNA_brk_join_enz"/>
</dbReference>
<dbReference type="InterPro" id="IPR050090">
    <property type="entry name" value="Tyrosine_recombinase_XerCD"/>
</dbReference>
<keyword evidence="2" id="KW-0238">DNA-binding</keyword>
<name>A0A413FMI0_WEICO</name>
<dbReference type="CDD" id="cd01189">
    <property type="entry name" value="INT_ICEBs1_C_like"/>
    <property type="match status" value="1"/>
</dbReference>
<sequence length="302" mass="34402">MQFATYFDNWVKLYKKGKVSEVTLRKYDNSKLHLIEFGLDIEMSDLNRISYQKAINHLGEHHASRTVGTFHKHFKAALEDAVENEVISKNPANKAVIGGKSGRQTRKFLNYAEWKQLIDVLDVTKLEDMMIYLAATTGMRYGEIVGLTVKDVDWAQNTISINKTWDYKYGGGFKTTKNKASVRSIAVDKMTMINLRNFSSHNSIENPAELLFWSNQGRILHSSEINGALTRILNNQKIPRVTFHGLRHTHASVLLYGGMTVLSVARRLGHSSTSTTQQIYLHLVKELEAKDNSKLQRLFDNL</sequence>
<evidence type="ECO:0000313" key="5">
    <source>
        <dbReference type="Proteomes" id="UP000650485"/>
    </source>
</evidence>
<reference evidence="4" key="1">
    <citation type="submission" date="2020-08" db="EMBL/GenBank/DDBJ databases">
        <title>Complete genome sequence of Weissella confusa strain FS54 provides insights into metabolic potential.</title>
        <authorList>
            <person name="Fhoula I."/>
            <person name="Najjari A."/>
            <person name="Lekired A."/>
            <person name="Bessrour-Aouam N."/>
            <person name="Jaballah S."/>
            <person name="Klibi N."/>
            <person name="Ouzari H.-I."/>
        </authorList>
    </citation>
    <scope>NUCLEOTIDE SEQUENCE</scope>
    <source>
        <strain evidence="4">FS54</strain>
    </source>
</reference>
<proteinExistence type="inferred from homology"/>
<organism evidence="4 5">
    <name type="scientific">Weissella confusa</name>
    <name type="common">Lactobacillus confusus</name>
    <dbReference type="NCBI Taxonomy" id="1583"/>
    <lineage>
        <taxon>Bacteria</taxon>
        <taxon>Bacillati</taxon>
        <taxon>Bacillota</taxon>
        <taxon>Bacilli</taxon>
        <taxon>Lactobacillales</taxon>
        <taxon>Lactobacillaceae</taxon>
        <taxon>Weissella</taxon>
    </lineage>
</organism>
<evidence type="ECO:0000256" key="2">
    <source>
        <dbReference type="ARBA" id="ARBA00023125"/>
    </source>
</evidence>
<keyword evidence="3" id="KW-0233">DNA recombination</keyword>
<dbReference type="Pfam" id="PF00589">
    <property type="entry name" value="Phage_integrase"/>
    <property type="match status" value="1"/>
</dbReference>
<dbReference type="GO" id="GO:0015074">
    <property type="term" value="P:DNA integration"/>
    <property type="evidence" value="ECO:0007669"/>
    <property type="project" value="InterPro"/>
</dbReference>